<evidence type="ECO:0000259" key="7">
    <source>
        <dbReference type="Pfam" id="PF00107"/>
    </source>
</evidence>
<dbReference type="SUPFAM" id="SSF50129">
    <property type="entry name" value="GroES-like"/>
    <property type="match status" value="1"/>
</dbReference>
<feature type="domain" description="Alcohol dehydrogenase-like C-terminal" evidence="7">
    <location>
        <begin position="198"/>
        <end position="319"/>
    </location>
</feature>
<sequence>MPLTTRSAIVPEKDAPFEIRDLELRDPRPNEVIVEVSAVGVCHTDIIMQQQFFPVSFPAVFGHEGAGVVRQIGSSVTKVNVGDHVVLGFASCGSCRNCLRGLPSYCLHYYDWNFKGRLQDQTTALTDDGNDVAAHFFGQSSFSHYALCGERNVVPVDPEVDLAILGPLGCGIQTGAGAVLNSLKVEAGSSIAIFGAGGVGLSAVMAAVVAGATTIVAVDVDNGRLDLAKELGATHAINAGSADVMAELARIVPEGFMYSIESTGRPDVLVQAVDALMVTGVCGTIGASPMGTTASINMNNLIFGRTIRGICEGDSVPEIFIPQLIELYKQGRFPFDKLISRYAFDDINLACDDAKALKAIKPVLVF</sequence>
<evidence type="ECO:0000256" key="1">
    <source>
        <dbReference type="ARBA" id="ARBA00008072"/>
    </source>
</evidence>
<dbReference type="Pfam" id="PF08240">
    <property type="entry name" value="ADH_N"/>
    <property type="match status" value="1"/>
</dbReference>
<keyword evidence="10" id="KW-1185">Reference proteome</keyword>
<gene>
    <name evidence="9" type="ORF">ABIE37_000126</name>
</gene>
<evidence type="ECO:0000259" key="8">
    <source>
        <dbReference type="Pfam" id="PF08240"/>
    </source>
</evidence>
<accession>A0ABV2P0W0</accession>
<keyword evidence="3 6" id="KW-0862">Zinc</keyword>
<dbReference type="InterPro" id="IPR013149">
    <property type="entry name" value="ADH-like_C"/>
</dbReference>
<dbReference type="Gene3D" id="3.90.180.10">
    <property type="entry name" value="Medium-chain alcohol dehydrogenases, catalytic domain"/>
    <property type="match status" value="1"/>
</dbReference>
<evidence type="ECO:0000256" key="5">
    <source>
        <dbReference type="ARBA" id="ARBA00023027"/>
    </source>
</evidence>
<dbReference type="InterPro" id="IPR002328">
    <property type="entry name" value="ADH_Zn_CS"/>
</dbReference>
<dbReference type="InterPro" id="IPR011032">
    <property type="entry name" value="GroES-like_sf"/>
</dbReference>
<dbReference type="GO" id="GO:0018456">
    <property type="term" value="F:aryl-alcohol dehydrogenase (NAD+) activity"/>
    <property type="evidence" value="ECO:0007669"/>
    <property type="project" value="UniProtKB-EC"/>
</dbReference>
<evidence type="ECO:0000256" key="3">
    <source>
        <dbReference type="ARBA" id="ARBA00022833"/>
    </source>
</evidence>
<evidence type="ECO:0000256" key="6">
    <source>
        <dbReference type="RuleBase" id="RU361277"/>
    </source>
</evidence>
<reference evidence="9 10" key="1">
    <citation type="submission" date="2024-06" db="EMBL/GenBank/DDBJ databases">
        <title>Sorghum-associated microbial communities from plants grown in Nebraska, USA.</title>
        <authorList>
            <person name="Schachtman D."/>
        </authorList>
    </citation>
    <scope>NUCLEOTIDE SEQUENCE [LARGE SCALE GENOMIC DNA]</scope>
    <source>
        <strain evidence="9 10">3552</strain>
    </source>
</reference>
<keyword evidence="5" id="KW-0520">NAD</keyword>
<dbReference type="RefSeq" id="WP_354225724.1">
    <property type="nucleotide sequence ID" value="NZ_JBEPSN010000001.1"/>
</dbReference>
<evidence type="ECO:0000256" key="2">
    <source>
        <dbReference type="ARBA" id="ARBA00022723"/>
    </source>
</evidence>
<evidence type="ECO:0000313" key="10">
    <source>
        <dbReference type="Proteomes" id="UP001549307"/>
    </source>
</evidence>
<name>A0ABV2P0W0_9MICC</name>
<evidence type="ECO:0000256" key="4">
    <source>
        <dbReference type="ARBA" id="ARBA00023002"/>
    </source>
</evidence>
<dbReference type="PANTHER" id="PTHR43880">
    <property type="entry name" value="ALCOHOL DEHYDROGENASE"/>
    <property type="match status" value="1"/>
</dbReference>
<comment type="similarity">
    <text evidence="1 6">Belongs to the zinc-containing alcohol dehydrogenase family.</text>
</comment>
<dbReference type="GeneID" id="92751108"/>
<dbReference type="InterPro" id="IPR036291">
    <property type="entry name" value="NAD(P)-bd_dom_sf"/>
</dbReference>
<dbReference type="PROSITE" id="PS00059">
    <property type="entry name" value="ADH_ZINC"/>
    <property type="match status" value="1"/>
</dbReference>
<comment type="caution">
    <text evidence="9">The sequence shown here is derived from an EMBL/GenBank/DDBJ whole genome shotgun (WGS) entry which is preliminary data.</text>
</comment>
<dbReference type="Proteomes" id="UP001549307">
    <property type="component" value="Unassembled WGS sequence"/>
</dbReference>
<feature type="domain" description="Alcohol dehydrogenase-like N-terminal" evidence="8">
    <location>
        <begin position="29"/>
        <end position="156"/>
    </location>
</feature>
<evidence type="ECO:0000313" key="9">
    <source>
        <dbReference type="EMBL" id="MET4538371.1"/>
    </source>
</evidence>
<keyword evidence="2 6" id="KW-0479">Metal-binding</keyword>
<dbReference type="EMBL" id="JBEPSN010000001">
    <property type="protein sequence ID" value="MET4538371.1"/>
    <property type="molecule type" value="Genomic_DNA"/>
</dbReference>
<dbReference type="InterPro" id="IPR013154">
    <property type="entry name" value="ADH-like_N"/>
</dbReference>
<protein>
    <submittedName>
        <fullName evidence="9">Aryl-alcohol dehydrogenase</fullName>
        <ecNumber evidence="9">1.1.1.90</ecNumber>
    </submittedName>
</protein>
<organism evidence="9 10">
    <name type="scientific">Arthrobacter bambusae</name>
    <dbReference type="NCBI Taxonomy" id="1338426"/>
    <lineage>
        <taxon>Bacteria</taxon>
        <taxon>Bacillati</taxon>
        <taxon>Actinomycetota</taxon>
        <taxon>Actinomycetes</taxon>
        <taxon>Micrococcales</taxon>
        <taxon>Micrococcaceae</taxon>
        <taxon>Arthrobacter</taxon>
    </lineage>
</organism>
<proteinExistence type="inferred from homology"/>
<dbReference type="SUPFAM" id="SSF51735">
    <property type="entry name" value="NAD(P)-binding Rossmann-fold domains"/>
    <property type="match status" value="1"/>
</dbReference>
<comment type="cofactor">
    <cofactor evidence="6">
        <name>Zn(2+)</name>
        <dbReference type="ChEBI" id="CHEBI:29105"/>
    </cofactor>
</comment>
<dbReference type="EC" id="1.1.1.90" evidence="9"/>
<dbReference type="CDD" id="cd08278">
    <property type="entry name" value="benzyl_alcohol_DH"/>
    <property type="match status" value="1"/>
</dbReference>
<keyword evidence="4 9" id="KW-0560">Oxidoreductase</keyword>
<dbReference type="Pfam" id="PF00107">
    <property type="entry name" value="ADH_zinc_N"/>
    <property type="match status" value="1"/>
</dbReference>
<dbReference type="Gene3D" id="3.40.50.720">
    <property type="entry name" value="NAD(P)-binding Rossmann-like Domain"/>
    <property type="match status" value="1"/>
</dbReference>
<dbReference type="PANTHER" id="PTHR43880:SF12">
    <property type="entry name" value="ALCOHOL DEHYDROGENASE CLASS-3"/>
    <property type="match status" value="1"/>
</dbReference>